<evidence type="ECO:0000313" key="3">
    <source>
        <dbReference type="Proteomes" id="UP000799536"/>
    </source>
</evidence>
<dbReference type="InterPro" id="IPR021765">
    <property type="entry name" value="UstYa-like"/>
</dbReference>
<comment type="caution">
    <text evidence="2">The sequence shown here is derived from an EMBL/GenBank/DDBJ whole genome shotgun (WGS) entry which is preliminary data.</text>
</comment>
<dbReference type="EMBL" id="ML993932">
    <property type="protein sequence ID" value="KAF2202559.1"/>
    <property type="molecule type" value="Genomic_DNA"/>
</dbReference>
<protein>
    <submittedName>
        <fullName evidence="2">Uncharacterized protein</fullName>
    </submittedName>
</protein>
<keyword evidence="3" id="KW-1185">Reference proteome</keyword>
<dbReference type="OrthoDB" id="3687641at2759"/>
<sequence length="233" mass="26927">MSSSTAAGHTADPEYTPKSYTRIETLPTKFSRLNWGTEYTEKNFTETDLLWDSINPAHEFIAMDREWARAQHWPESMHLPSDLRKNVYLLESYHLLHCVTVIRKTFWQAVRREPEDSFRYAPPHAAHCIDMLRQYIICKADNTPLYSFGDNTVGDEQYRKCNSWDVLRDFATENSACYRDIPLDRDPSTFLLGEHFGYCDGGYDGVKMGERAGPWKHGVVWDGNECTEGNGHC</sequence>
<evidence type="ECO:0000256" key="1">
    <source>
        <dbReference type="ARBA" id="ARBA00035112"/>
    </source>
</evidence>
<dbReference type="AlphaFoldDB" id="A0A9P4JQJ1"/>
<organism evidence="2 3">
    <name type="scientific">Delitschia confertaspora ATCC 74209</name>
    <dbReference type="NCBI Taxonomy" id="1513339"/>
    <lineage>
        <taxon>Eukaryota</taxon>
        <taxon>Fungi</taxon>
        <taxon>Dikarya</taxon>
        <taxon>Ascomycota</taxon>
        <taxon>Pezizomycotina</taxon>
        <taxon>Dothideomycetes</taxon>
        <taxon>Pleosporomycetidae</taxon>
        <taxon>Pleosporales</taxon>
        <taxon>Delitschiaceae</taxon>
        <taxon>Delitschia</taxon>
    </lineage>
</organism>
<name>A0A9P4JQJ1_9PLEO</name>
<accession>A0A9P4JQJ1</accession>
<evidence type="ECO:0000313" key="2">
    <source>
        <dbReference type="EMBL" id="KAF2202559.1"/>
    </source>
</evidence>
<comment type="similarity">
    <text evidence="1">Belongs to the ustYa family.</text>
</comment>
<reference evidence="2" key="1">
    <citation type="journal article" date="2020" name="Stud. Mycol.">
        <title>101 Dothideomycetes genomes: a test case for predicting lifestyles and emergence of pathogens.</title>
        <authorList>
            <person name="Haridas S."/>
            <person name="Albert R."/>
            <person name="Binder M."/>
            <person name="Bloem J."/>
            <person name="Labutti K."/>
            <person name="Salamov A."/>
            <person name="Andreopoulos B."/>
            <person name="Baker S."/>
            <person name="Barry K."/>
            <person name="Bills G."/>
            <person name="Bluhm B."/>
            <person name="Cannon C."/>
            <person name="Castanera R."/>
            <person name="Culley D."/>
            <person name="Daum C."/>
            <person name="Ezra D."/>
            <person name="Gonzalez J."/>
            <person name="Henrissat B."/>
            <person name="Kuo A."/>
            <person name="Liang C."/>
            <person name="Lipzen A."/>
            <person name="Lutzoni F."/>
            <person name="Magnuson J."/>
            <person name="Mondo S."/>
            <person name="Nolan M."/>
            <person name="Ohm R."/>
            <person name="Pangilinan J."/>
            <person name="Park H.-J."/>
            <person name="Ramirez L."/>
            <person name="Alfaro M."/>
            <person name="Sun H."/>
            <person name="Tritt A."/>
            <person name="Yoshinaga Y."/>
            <person name="Zwiers L.-H."/>
            <person name="Turgeon B."/>
            <person name="Goodwin S."/>
            <person name="Spatafora J."/>
            <person name="Crous P."/>
            <person name="Grigoriev I."/>
        </authorList>
    </citation>
    <scope>NUCLEOTIDE SEQUENCE</scope>
    <source>
        <strain evidence="2">ATCC 74209</strain>
    </source>
</reference>
<dbReference type="PANTHER" id="PTHR33365:SF6">
    <property type="entry name" value="OXIDASE USTYA"/>
    <property type="match status" value="1"/>
</dbReference>
<dbReference type="GO" id="GO:0043386">
    <property type="term" value="P:mycotoxin biosynthetic process"/>
    <property type="evidence" value="ECO:0007669"/>
    <property type="project" value="InterPro"/>
</dbReference>
<gene>
    <name evidence="2" type="ORF">GQ43DRAFT_470784</name>
</gene>
<proteinExistence type="inferred from homology"/>
<dbReference type="Pfam" id="PF11807">
    <property type="entry name" value="UstYa"/>
    <property type="match status" value="1"/>
</dbReference>
<dbReference type="Proteomes" id="UP000799536">
    <property type="component" value="Unassembled WGS sequence"/>
</dbReference>
<dbReference type="PANTHER" id="PTHR33365">
    <property type="entry name" value="YALI0B05434P"/>
    <property type="match status" value="1"/>
</dbReference>